<evidence type="ECO:0000256" key="1">
    <source>
        <dbReference type="SAM" id="Phobius"/>
    </source>
</evidence>
<accession>F7VDS1</accession>
<feature type="transmembrane region" description="Helical" evidence="1">
    <location>
        <begin position="20"/>
        <end position="38"/>
    </location>
</feature>
<sequence length="50" mass="5609">MQYPLQRAGFSPDFGKGEQTVMLCCFLTLFLCALITRLSHWCAIRAPVAC</sequence>
<gene>
    <name evidence="2" type="ORF">ATPR_1520</name>
</gene>
<keyword evidence="1" id="KW-0472">Membrane</keyword>
<evidence type="ECO:0000313" key="2">
    <source>
        <dbReference type="EMBL" id="GAA08516.1"/>
    </source>
</evidence>
<name>F7VDS1_9PROT</name>
<dbReference type="AlphaFoldDB" id="F7VDS1"/>
<proteinExistence type="predicted"/>
<keyword evidence="1" id="KW-0812">Transmembrane</keyword>
<organism evidence="2 3">
    <name type="scientific">Acetobacter tropicalis NBRC 101654</name>
    <dbReference type="NCBI Taxonomy" id="749388"/>
    <lineage>
        <taxon>Bacteria</taxon>
        <taxon>Pseudomonadati</taxon>
        <taxon>Pseudomonadota</taxon>
        <taxon>Alphaproteobacteria</taxon>
        <taxon>Acetobacterales</taxon>
        <taxon>Acetobacteraceae</taxon>
        <taxon>Acetobacter</taxon>
    </lineage>
</organism>
<evidence type="ECO:0000313" key="3">
    <source>
        <dbReference type="Proteomes" id="UP000004319"/>
    </source>
</evidence>
<dbReference type="EMBL" id="BABS01000037">
    <property type="protein sequence ID" value="GAA08516.1"/>
    <property type="molecule type" value="Genomic_DNA"/>
</dbReference>
<keyword evidence="1" id="KW-1133">Transmembrane helix</keyword>
<protein>
    <submittedName>
        <fullName evidence="2">Uncharacterized protein</fullName>
    </submittedName>
</protein>
<dbReference type="Proteomes" id="UP000004319">
    <property type="component" value="Unassembled WGS sequence"/>
</dbReference>
<comment type="caution">
    <text evidence="2">The sequence shown here is derived from an EMBL/GenBank/DDBJ whole genome shotgun (WGS) entry which is preliminary data.</text>
</comment>
<reference evidence="2 3" key="1">
    <citation type="journal article" date="2011" name="Biochem. Biophys. Res. Commun.">
        <title>Increased number of Arginine-based salt bridges contributes to the thermotolerance of thermotolerant acetic acid bacteria, Acetobacter tropicalis SKU1100.</title>
        <authorList>
            <person name="Matsutani M."/>
            <person name="Hirakawa H."/>
            <person name="Nishikura M."/>
            <person name="Soemphol W."/>
            <person name="Ali I.A.I."/>
            <person name="Yakushi T."/>
            <person name="Matsushita K."/>
        </authorList>
    </citation>
    <scope>NUCLEOTIDE SEQUENCE [LARGE SCALE GENOMIC DNA]</scope>
    <source>
        <strain evidence="2 3">NBRC 101654</strain>
    </source>
</reference>